<name>A0A7S4DBC6_HETAK</name>
<reference evidence="2" key="1">
    <citation type="submission" date="2021-01" db="EMBL/GenBank/DDBJ databases">
        <authorList>
            <person name="Corre E."/>
            <person name="Pelletier E."/>
            <person name="Niang G."/>
            <person name="Scheremetjew M."/>
            <person name="Finn R."/>
            <person name="Kale V."/>
            <person name="Holt S."/>
            <person name="Cochrane G."/>
            <person name="Meng A."/>
            <person name="Brown T."/>
            <person name="Cohen L."/>
        </authorList>
    </citation>
    <scope>NUCLEOTIDE SEQUENCE</scope>
    <source>
        <strain evidence="2">CCMP3107</strain>
    </source>
</reference>
<proteinExistence type="predicted"/>
<dbReference type="AlphaFoldDB" id="A0A7S4DBC6"/>
<accession>A0A7S4DBC6</accession>
<evidence type="ECO:0000313" key="2">
    <source>
        <dbReference type="EMBL" id="CAE0639205.1"/>
    </source>
</evidence>
<organism evidence="2">
    <name type="scientific">Heterosigma akashiwo</name>
    <name type="common">Chromophytic alga</name>
    <name type="synonym">Heterosigma carterae</name>
    <dbReference type="NCBI Taxonomy" id="2829"/>
    <lineage>
        <taxon>Eukaryota</taxon>
        <taxon>Sar</taxon>
        <taxon>Stramenopiles</taxon>
        <taxon>Ochrophyta</taxon>
        <taxon>Raphidophyceae</taxon>
        <taxon>Chattonellales</taxon>
        <taxon>Chattonellaceae</taxon>
        <taxon>Heterosigma</taxon>
    </lineage>
</organism>
<sequence length="408" mass="46657">MSKRGILRYFHGSSSEDETTPALKTDASTMVPDPPLKRTKHVHLRLPPHGDIQPQEEHDLKPRNLLKPFDRVWNEQWTLNSDNKENIPPPTPKDHCVLTDFEVTLERPTFMVPPSLVVTASNAVPSQTTLNPELINRLFLNRDGGDYTLQIHHGLGKIAFYVRNQWRRNLSYKDMAKQLVNLGIFTVLKREPFHNMVDAQILNNLTDQAPEMKDYKVSLANVDAAIKTSMYWRDVAMAHANSIISAVDDANKQGVQSDGVPSEWYNADLYVDLKKELSQLDDELTRLYDDKTTIIGKMHKAAAEAMTYMAATVLKGERYANILFHMDEFLTTYNTLTLNNIPRSFTALEIQKLEEDYVLSRRFKLPNPRTNAAMTPPPLTLSEWSQQGCLFAVVTPEQWDIDLDLYIF</sequence>
<evidence type="ECO:0000256" key="1">
    <source>
        <dbReference type="SAM" id="MobiDB-lite"/>
    </source>
</evidence>
<protein>
    <submittedName>
        <fullName evidence="2">Uncharacterized protein</fullName>
    </submittedName>
</protein>
<gene>
    <name evidence="2" type="ORF">HAKA00212_LOCUS18019</name>
</gene>
<dbReference type="EMBL" id="HBIU01039575">
    <property type="protein sequence ID" value="CAE0639205.1"/>
    <property type="molecule type" value="Transcribed_RNA"/>
</dbReference>
<feature type="region of interest" description="Disordered" evidence="1">
    <location>
        <begin position="1"/>
        <end position="36"/>
    </location>
</feature>